<reference evidence="3 4" key="1">
    <citation type="submission" date="2020-02" db="EMBL/GenBank/DDBJ databases">
        <authorList>
            <person name="Zheng R.K."/>
            <person name="Sun C.M."/>
        </authorList>
    </citation>
    <scope>NUCLEOTIDE SEQUENCE [LARGE SCALE GENOMIC DNA]</scope>
    <source>
        <strain evidence="4">rifampicinis</strain>
    </source>
</reference>
<dbReference type="Pfam" id="PF05193">
    <property type="entry name" value="Peptidase_M16_C"/>
    <property type="match status" value="1"/>
</dbReference>
<proteinExistence type="predicted"/>
<dbReference type="PANTHER" id="PTHR11851">
    <property type="entry name" value="METALLOPROTEASE"/>
    <property type="match status" value="1"/>
</dbReference>
<dbReference type="RefSeq" id="WP_195172579.1">
    <property type="nucleotide sequence ID" value="NZ_CP062983.1"/>
</dbReference>
<sequence length="424" mass="46271">MTTMTHSLPNSQNVTRVVLSNGIVVLVHTLTHVQSVVIAGSVRAGALFESPAQNGLASMTAAALMRGTQNRDFDAIYSAMEDIGADLSFGAGRHQVGFGGKSLAEDMPVLIDLLSDALRAPTFPADQVDNLRAQRITELRYSQQDNRFRATKAFREALYPETHPYHFSSYGTIETLPTLTAPDLAAFHARHYGPQGMLIAVVGNVTPDEAIALIERHLGGWENPQQPPKPILPELALPSQTQHIKVTLPGKTQSAIVMGTVGPSTFDTDYRPALLANSILGEFGMMGRLGLIIREELGLAYYAYSRLDGGMGPGAWAIEAGVAPENVELTIETAREEVQRLLDELVTEEDLADNLSYFTGRLPLRMESASGIANQLIGLERYNLGLDFLVNYHEVMYRFTREDVQAAVRHYLNPAQFVIAVAGP</sequence>
<accession>A0A7S8ECN8</accession>
<keyword evidence="4" id="KW-1185">Reference proteome</keyword>
<dbReference type="PANTHER" id="PTHR11851:SF224">
    <property type="entry name" value="PROCESSING PROTEASE"/>
    <property type="match status" value="1"/>
</dbReference>
<dbReference type="Pfam" id="PF00675">
    <property type="entry name" value="Peptidase_M16"/>
    <property type="match status" value="1"/>
</dbReference>
<dbReference type="AlphaFoldDB" id="A0A7S8ECN8"/>
<organism evidence="3 4">
    <name type="scientific">Phototrophicus methaneseepsis</name>
    <dbReference type="NCBI Taxonomy" id="2710758"/>
    <lineage>
        <taxon>Bacteria</taxon>
        <taxon>Bacillati</taxon>
        <taxon>Chloroflexota</taxon>
        <taxon>Candidatus Thermofontia</taxon>
        <taxon>Phototrophicales</taxon>
        <taxon>Phototrophicaceae</taxon>
        <taxon>Phototrophicus</taxon>
    </lineage>
</organism>
<dbReference type="InterPro" id="IPR011765">
    <property type="entry name" value="Pept_M16_N"/>
</dbReference>
<evidence type="ECO:0000259" key="2">
    <source>
        <dbReference type="Pfam" id="PF05193"/>
    </source>
</evidence>
<dbReference type="Gene3D" id="3.30.830.10">
    <property type="entry name" value="Metalloenzyme, LuxS/M16 peptidase-like"/>
    <property type="match status" value="2"/>
</dbReference>
<evidence type="ECO:0000259" key="1">
    <source>
        <dbReference type="Pfam" id="PF00675"/>
    </source>
</evidence>
<dbReference type="EMBL" id="CP062983">
    <property type="protein sequence ID" value="QPC84516.1"/>
    <property type="molecule type" value="Genomic_DNA"/>
</dbReference>
<feature type="domain" description="Peptidase M16 C-terminal" evidence="2">
    <location>
        <begin position="179"/>
        <end position="352"/>
    </location>
</feature>
<dbReference type="InterPro" id="IPR007863">
    <property type="entry name" value="Peptidase_M16_C"/>
</dbReference>
<evidence type="ECO:0000313" key="4">
    <source>
        <dbReference type="Proteomes" id="UP000594468"/>
    </source>
</evidence>
<gene>
    <name evidence="3" type="ORF">G4Y79_09110</name>
</gene>
<dbReference type="KEGG" id="pmet:G4Y79_09110"/>
<dbReference type="InterPro" id="IPR050361">
    <property type="entry name" value="MPP/UQCRC_Complex"/>
</dbReference>
<dbReference type="SUPFAM" id="SSF63411">
    <property type="entry name" value="LuxS/MPP-like metallohydrolase"/>
    <property type="match status" value="2"/>
</dbReference>
<dbReference type="Proteomes" id="UP000594468">
    <property type="component" value="Chromosome"/>
</dbReference>
<name>A0A7S8ECN8_9CHLR</name>
<dbReference type="InterPro" id="IPR011249">
    <property type="entry name" value="Metalloenz_LuxS/M16"/>
</dbReference>
<feature type="domain" description="Peptidase M16 N-terminal" evidence="1">
    <location>
        <begin position="32"/>
        <end position="149"/>
    </location>
</feature>
<protein>
    <submittedName>
        <fullName evidence="3">Insulinase family protein</fullName>
    </submittedName>
</protein>
<evidence type="ECO:0000313" key="3">
    <source>
        <dbReference type="EMBL" id="QPC84516.1"/>
    </source>
</evidence>
<dbReference type="GO" id="GO:0046872">
    <property type="term" value="F:metal ion binding"/>
    <property type="evidence" value="ECO:0007669"/>
    <property type="project" value="InterPro"/>
</dbReference>